<evidence type="ECO:0000313" key="2">
    <source>
        <dbReference type="Proteomes" id="UP000190367"/>
    </source>
</evidence>
<protein>
    <submittedName>
        <fullName evidence="1">Uncharacterized protein</fullName>
    </submittedName>
</protein>
<evidence type="ECO:0000313" key="1">
    <source>
        <dbReference type="EMBL" id="SJZ66322.1"/>
    </source>
</evidence>
<accession>A0A1T4MHA0</accession>
<dbReference type="EMBL" id="FUWZ01000001">
    <property type="protein sequence ID" value="SJZ66322.1"/>
    <property type="molecule type" value="Genomic_DNA"/>
</dbReference>
<keyword evidence="2" id="KW-1185">Reference proteome</keyword>
<dbReference type="STRING" id="634771.SAMN04488128_1011114"/>
<sequence>MFRCYRGDMMTLLLTLKMFEYALLPFVNQTFQR</sequence>
<gene>
    <name evidence="1" type="ORF">SAMN04488128_1011114</name>
</gene>
<dbReference type="AlphaFoldDB" id="A0A1T4MHA0"/>
<reference evidence="2" key="1">
    <citation type="submission" date="2017-02" db="EMBL/GenBank/DDBJ databases">
        <authorList>
            <person name="Varghese N."/>
            <person name="Submissions S."/>
        </authorList>
    </citation>
    <scope>NUCLEOTIDE SEQUENCE [LARGE SCALE GENOMIC DNA]</scope>
    <source>
        <strain evidence="2">DSM 22224</strain>
    </source>
</reference>
<proteinExistence type="predicted"/>
<organism evidence="1 2">
    <name type="scientific">Chitinophaga eiseniae</name>
    <dbReference type="NCBI Taxonomy" id="634771"/>
    <lineage>
        <taxon>Bacteria</taxon>
        <taxon>Pseudomonadati</taxon>
        <taxon>Bacteroidota</taxon>
        <taxon>Chitinophagia</taxon>
        <taxon>Chitinophagales</taxon>
        <taxon>Chitinophagaceae</taxon>
        <taxon>Chitinophaga</taxon>
    </lineage>
</organism>
<name>A0A1T4MHA0_9BACT</name>
<dbReference type="Proteomes" id="UP000190367">
    <property type="component" value="Unassembled WGS sequence"/>
</dbReference>